<evidence type="ECO:0000256" key="1">
    <source>
        <dbReference type="ARBA" id="ARBA00004448"/>
    </source>
</evidence>
<dbReference type="PROSITE" id="PS50920">
    <property type="entry name" value="SOLCAR"/>
    <property type="match status" value="3"/>
</dbReference>
<proteinExistence type="evidence at transcript level"/>
<comment type="catalytic activity">
    <reaction evidence="10">
        <text>FAD(in) = FAD(out)</text>
        <dbReference type="Rhea" id="RHEA:76535"/>
        <dbReference type="ChEBI" id="CHEBI:57692"/>
    </reaction>
</comment>
<dbReference type="GO" id="GO:0015711">
    <property type="term" value="P:organic anion transport"/>
    <property type="evidence" value="ECO:0007669"/>
    <property type="project" value="UniProtKB-ARBA"/>
</dbReference>
<keyword evidence="6" id="KW-0999">Mitochondrion inner membrane</keyword>
<dbReference type="GO" id="GO:0015215">
    <property type="term" value="F:nucleotide transmembrane transporter activity"/>
    <property type="evidence" value="ECO:0007669"/>
    <property type="project" value="UniProtKB-ARBA"/>
</dbReference>
<dbReference type="Pfam" id="PF00153">
    <property type="entry name" value="Mito_carr"/>
    <property type="match status" value="3"/>
</dbReference>
<comment type="subcellular location">
    <subcellularLocation>
        <location evidence="1">Mitochondrion inner membrane</location>
        <topology evidence="1">Multi-pass membrane protein</topology>
    </subcellularLocation>
</comment>
<comment type="similarity">
    <text evidence="2 15">Belongs to the mitochondrial carrier (TC 2.A.29) family.</text>
</comment>
<evidence type="ECO:0000256" key="9">
    <source>
        <dbReference type="ARBA" id="ARBA00023136"/>
    </source>
</evidence>
<feature type="repeat" description="Solcar" evidence="14">
    <location>
        <begin position="23"/>
        <end position="119"/>
    </location>
</feature>
<keyword evidence="7" id="KW-1133">Transmembrane helix</keyword>
<sequence>MQQSSKASKGGSGMRSIFAGVRYEHLLAGVAGGVSSTLILHPLDLLKVRFAVPDTGRVPTNGLTAAVQRPHYNGLSDATVAIWKTEGIKGFYKGVTPNLWGAGTSWGLYFLFYNMVKGQYQDGQKNQQLGPGKHMIAAAEAGVITLLVTNPIWVVKTRLCLQYDTVGPSSSNVNNSKRYTGMMDAFAKTYKYEGIRGLYKGLVPGLFGVSHGALQFMAYEELKVAYNAHLNRPPNTRLTTSEYLACAALSKLFAAVTTYPYQVLRARMQDQHANYSNLRACIRYTYRFDGVKGFYAGLKPYLLHVIPNICLVFLIYENFVPRED</sequence>
<dbReference type="InterPro" id="IPR023395">
    <property type="entry name" value="MCP_dom_sf"/>
</dbReference>
<keyword evidence="3 15" id="KW-0813">Transport</keyword>
<comment type="function">
    <text evidence="11">Facilitates flavin adenine dinucleotide (FAD) translocation across the mitochondrial inner membrane into the mitochondrial matrix where it acts as a redox cofactor to assist flavoenzyme activities in fundamental metabolic processes including fatty acid beta-oxidation, amino acid and choline metabolism as well as mitochondrial electron transportation. In particular, provides FAD to DLD dehydrogenase of the glycine cleavage system, part of mitochondrial one-carbon metabolic pathway involved in neural tube closure in early embryogenesis.</text>
</comment>
<evidence type="ECO:0000256" key="10">
    <source>
        <dbReference type="ARBA" id="ARBA00050907"/>
    </source>
</evidence>
<dbReference type="SUPFAM" id="SSF103506">
    <property type="entry name" value="Mitochondrial carrier"/>
    <property type="match status" value="1"/>
</dbReference>
<evidence type="ECO:0000256" key="8">
    <source>
        <dbReference type="ARBA" id="ARBA00023128"/>
    </source>
</evidence>
<protein>
    <recommendedName>
        <fullName evidence="12">Solute carrier family 25 member 32</fullName>
    </recommendedName>
    <alternativeName>
        <fullName evidence="13">Mitochondrial FAD transporter</fullName>
    </alternativeName>
</protein>
<organism evidence="16">
    <name type="scientific">Hirondellea gigas</name>
    <dbReference type="NCBI Taxonomy" id="1518452"/>
    <lineage>
        <taxon>Eukaryota</taxon>
        <taxon>Metazoa</taxon>
        <taxon>Ecdysozoa</taxon>
        <taxon>Arthropoda</taxon>
        <taxon>Crustacea</taxon>
        <taxon>Multicrustacea</taxon>
        <taxon>Malacostraca</taxon>
        <taxon>Eumalacostraca</taxon>
        <taxon>Peracarida</taxon>
        <taxon>Amphipoda</taxon>
        <taxon>Amphilochidea</taxon>
        <taxon>Lysianassida</taxon>
        <taxon>Lysianassidira</taxon>
        <taxon>Lysianassoidea</taxon>
        <taxon>Lysianassidae</taxon>
        <taxon>Hirondellea</taxon>
    </lineage>
</organism>
<dbReference type="EMBL" id="IACF01000632">
    <property type="protein sequence ID" value="LAB66397.1"/>
    <property type="molecule type" value="mRNA"/>
</dbReference>
<dbReference type="AlphaFoldDB" id="A0A2P2HX81"/>
<dbReference type="GO" id="GO:0005743">
    <property type="term" value="C:mitochondrial inner membrane"/>
    <property type="evidence" value="ECO:0007669"/>
    <property type="project" value="UniProtKB-SubCell"/>
</dbReference>
<evidence type="ECO:0000256" key="11">
    <source>
        <dbReference type="ARBA" id="ARBA00058619"/>
    </source>
</evidence>
<dbReference type="InterPro" id="IPR002067">
    <property type="entry name" value="MCP"/>
</dbReference>
<feature type="repeat" description="Solcar" evidence="14">
    <location>
        <begin position="129"/>
        <end position="225"/>
    </location>
</feature>
<evidence type="ECO:0000256" key="13">
    <source>
        <dbReference type="ARBA" id="ARBA00079992"/>
    </source>
</evidence>
<keyword evidence="8" id="KW-0496">Mitochondrion</keyword>
<evidence type="ECO:0000256" key="6">
    <source>
        <dbReference type="ARBA" id="ARBA00022792"/>
    </source>
</evidence>
<dbReference type="InterPro" id="IPR044712">
    <property type="entry name" value="SLC25A32-like"/>
</dbReference>
<name>A0A2P2HX81_9CRUS</name>
<evidence type="ECO:0000256" key="14">
    <source>
        <dbReference type="PROSITE-ProRule" id="PRU00282"/>
    </source>
</evidence>
<dbReference type="Gene3D" id="1.50.40.10">
    <property type="entry name" value="Mitochondrial carrier domain"/>
    <property type="match status" value="1"/>
</dbReference>
<keyword evidence="9 14" id="KW-0472">Membrane</keyword>
<evidence type="ECO:0000256" key="4">
    <source>
        <dbReference type="ARBA" id="ARBA00022692"/>
    </source>
</evidence>
<evidence type="ECO:0000256" key="3">
    <source>
        <dbReference type="ARBA" id="ARBA00022448"/>
    </source>
</evidence>
<evidence type="ECO:0000256" key="15">
    <source>
        <dbReference type="RuleBase" id="RU000488"/>
    </source>
</evidence>
<evidence type="ECO:0000256" key="12">
    <source>
        <dbReference type="ARBA" id="ARBA00070508"/>
    </source>
</evidence>
<evidence type="ECO:0000256" key="5">
    <source>
        <dbReference type="ARBA" id="ARBA00022737"/>
    </source>
</evidence>
<dbReference type="PRINTS" id="PR00926">
    <property type="entry name" value="MITOCARRIER"/>
</dbReference>
<dbReference type="InterPro" id="IPR018108">
    <property type="entry name" value="MCP_transmembrane"/>
</dbReference>
<feature type="repeat" description="Solcar" evidence="14">
    <location>
        <begin position="238"/>
        <end position="322"/>
    </location>
</feature>
<accession>A0A2P2HX81</accession>
<reference evidence="16" key="1">
    <citation type="journal article" date="2018" name="Biosci. Biotechnol. Biochem.">
        <title>Polysaccharide hydrolase of the hadal zone amphipods Hirondellea gigas.</title>
        <authorList>
            <person name="Kobayashi H."/>
            <person name="Nagahama T."/>
            <person name="Arai W."/>
            <person name="Sasagawa Y."/>
            <person name="Umeda M."/>
            <person name="Hayashi T."/>
            <person name="Nikaido I."/>
            <person name="Watanabe H."/>
            <person name="Oguri K."/>
            <person name="Kitazato H."/>
            <person name="Fujioka K."/>
            <person name="Kido Y."/>
            <person name="Takami H."/>
        </authorList>
    </citation>
    <scope>NUCLEOTIDE SEQUENCE</scope>
    <source>
        <tissue evidence="16">Whole body</tissue>
    </source>
</reference>
<dbReference type="PANTHER" id="PTHR45683">
    <property type="entry name" value="MITOCHONDRIAL NICOTINAMIDE ADENINE DINUCLEOTIDE TRANSPORTER 1-RELATED-RELATED"/>
    <property type="match status" value="1"/>
</dbReference>
<evidence type="ECO:0000256" key="7">
    <source>
        <dbReference type="ARBA" id="ARBA00022989"/>
    </source>
</evidence>
<keyword evidence="5" id="KW-0677">Repeat</keyword>
<evidence type="ECO:0000313" key="16">
    <source>
        <dbReference type="EMBL" id="LAB66397.1"/>
    </source>
</evidence>
<evidence type="ECO:0000256" key="2">
    <source>
        <dbReference type="ARBA" id="ARBA00006375"/>
    </source>
</evidence>
<keyword evidence="4 14" id="KW-0812">Transmembrane</keyword>
<dbReference type="FunFam" id="1.50.40.10:FF:000025">
    <property type="entry name" value="mitochondrial folate transporter/carrier"/>
    <property type="match status" value="1"/>
</dbReference>